<accession>A0AAE0FXM9</accession>
<gene>
    <name evidence="3" type="ORF">CYMTET_23968</name>
</gene>
<dbReference type="EMBL" id="LGRX02012387">
    <property type="protein sequence ID" value="KAK3267480.1"/>
    <property type="molecule type" value="Genomic_DNA"/>
</dbReference>
<sequence>MGRARRQAVSTTVSKFGRNQAGSERAFPGRRDGKSHQVANEFGRSFPTTDSIDTEDNSEVSRKQLRAQQTYQKEQSRLCQVGHILDILQADITSRNRYINLALQLCLFAFYLFVIGIQFRQLDAYEMVSSITNSVVPPQQSVPTTVYFLTWLKTQVFYIWTEPICGDGVCQSPTEVPSFGRFGCKADCGPESDVLPMLVYIEVGDVQHTFKKLAKMALTPSKAIEKSER</sequence>
<evidence type="ECO:0000313" key="3">
    <source>
        <dbReference type="EMBL" id="KAK3267480.1"/>
    </source>
</evidence>
<evidence type="ECO:0000256" key="1">
    <source>
        <dbReference type="SAM" id="MobiDB-lite"/>
    </source>
</evidence>
<keyword evidence="2" id="KW-1133">Transmembrane helix</keyword>
<organism evidence="3 4">
    <name type="scientific">Cymbomonas tetramitiformis</name>
    <dbReference type="NCBI Taxonomy" id="36881"/>
    <lineage>
        <taxon>Eukaryota</taxon>
        <taxon>Viridiplantae</taxon>
        <taxon>Chlorophyta</taxon>
        <taxon>Pyramimonadophyceae</taxon>
        <taxon>Pyramimonadales</taxon>
        <taxon>Pyramimonadaceae</taxon>
        <taxon>Cymbomonas</taxon>
    </lineage>
</organism>
<dbReference type="AlphaFoldDB" id="A0AAE0FXM9"/>
<feature type="transmembrane region" description="Helical" evidence="2">
    <location>
        <begin position="98"/>
        <end position="119"/>
    </location>
</feature>
<dbReference type="Proteomes" id="UP001190700">
    <property type="component" value="Unassembled WGS sequence"/>
</dbReference>
<name>A0AAE0FXM9_9CHLO</name>
<evidence type="ECO:0000313" key="4">
    <source>
        <dbReference type="Proteomes" id="UP001190700"/>
    </source>
</evidence>
<keyword evidence="2" id="KW-0472">Membrane</keyword>
<comment type="caution">
    <text evidence="3">The sequence shown here is derived from an EMBL/GenBank/DDBJ whole genome shotgun (WGS) entry which is preliminary data.</text>
</comment>
<keyword evidence="2" id="KW-0812">Transmembrane</keyword>
<protein>
    <submittedName>
        <fullName evidence="3">Uncharacterized protein</fullName>
    </submittedName>
</protein>
<feature type="region of interest" description="Disordered" evidence="1">
    <location>
        <begin position="1"/>
        <end position="60"/>
    </location>
</feature>
<reference evidence="3 4" key="1">
    <citation type="journal article" date="2015" name="Genome Biol. Evol.">
        <title>Comparative Genomics of a Bacterivorous Green Alga Reveals Evolutionary Causalities and Consequences of Phago-Mixotrophic Mode of Nutrition.</title>
        <authorList>
            <person name="Burns J.A."/>
            <person name="Paasch A."/>
            <person name="Narechania A."/>
            <person name="Kim E."/>
        </authorList>
    </citation>
    <scope>NUCLEOTIDE SEQUENCE [LARGE SCALE GENOMIC DNA]</scope>
    <source>
        <strain evidence="3 4">PLY_AMNH</strain>
    </source>
</reference>
<proteinExistence type="predicted"/>
<evidence type="ECO:0000256" key="2">
    <source>
        <dbReference type="SAM" id="Phobius"/>
    </source>
</evidence>
<keyword evidence="4" id="KW-1185">Reference proteome</keyword>